<reference evidence="1 2" key="2">
    <citation type="submission" date="2018-03" db="EMBL/GenBank/DDBJ databases">
        <title>Draft genome of Pseudomonas putida strain KH-18-2.</title>
        <authorList>
            <person name="Yoshizawa S."/>
            <person name="Khan N.H."/>
            <person name="Nishimura M."/>
            <person name="Chiura H.X."/>
            <person name="Ogura Y."/>
            <person name="Hayashi T."/>
            <person name="Kogure K."/>
        </authorList>
    </citation>
    <scope>NUCLEOTIDE SEQUENCE [LARGE SCALE GENOMIC DNA]</scope>
    <source>
        <strain evidence="1 2">KH-18-2</strain>
    </source>
</reference>
<organism evidence="1 2">
    <name type="scientific">Pseudomonas putida</name>
    <name type="common">Arthrobacter siderocapsulatus</name>
    <dbReference type="NCBI Taxonomy" id="303"/>
    <lineage>
        <taxon>Bacteria</taxon>
        <taxon>Pseudomonadati</taxon>
        <taxon>Pseudomonadota</taxon>
        <taxon>Gammaproteobacteria</taxon>
        <taxon>Pseudomonadales</taxon>
        <taxon>Pseudomonadaceae</taxon>
        <taxon>Pseudomonas</taxon>
    </lineage>
</organism>
<accession>A0A2S3XBL2</accession>
<dbReference type="EMBL" id="MING01000019">
    <property type="protein sequence ID" value="POG12996.1"/>
    <property type="molecule type" value="Genomic_DNA"/>
</dbReference>
<dbReference type="AlphaFoldDB" id="A0A2S3XBL2"/>
<protein>
    <submittedName>
        <fullName evidence="1">Uncharacterized protein</fullName>
    </submittedName>
</protein>
<name>A0A2S3XBL2_PSEPU</name>
<evidence type="ECO:0000313" key="2">
    <source>
        <dbReference type="Proteomes" id="UP000237378"/>
    </source>
</evidence>
<sequence length="67" mass="6979">MASRSNSVWRSGRAHQASGLALAVGVAEHLTVDVVGKGFRGAVRVADALHFAVGLARQRGGLVQRIS</sequence>
<proteinExistence type="predicted"/>
<gene>
    <name evidence="1" type="ORF">BGP82_00630</name>
</gene>
<dbReference type="Proteomes" id="UP000237378">
    <property type="component" value="Unassembled WGS sequence"/>
</dbReference>
<comment type="caution">
    <text evidence="1">The sequence shown here is derived from an EMBL/GenBank/DDBJ whole genome shotgun (WGS) entry which is preliminary data.</text>
</comment>
<evidence type="ECO:0000313" key="1">
    <source>
        <dbReference type="EMBL" id="POG12996.1"/>
    </source>
</evidence>
<reference evidence="1 2" key="1">
    <citation type="submission" date="2016-08" db="EMBL/GenBank/DDBJ databases">
        <authorList>
            <person name="Seilhamer J.J."/>
        </authorList>
    </citation>
    <scope>NUCLEOTIDE SEQUENCE [LARGE SCALE GENOMIC DNA]</scope>
    <source>
        <strain evidence="1 2">KH-18-2</strain>
    </source>
</reference>